<dbReference type="Proteomes" id="UP000290433">
    <property type="component" value="Unassembled WGS sequence"/>
</dbReference>
<evidence type="ECO:0000313" key="2">
    <source>
        <dbReference type="Proteomes" id="UP000290433"/>
    </source>
</evidence>
<dbReference type="AlphaFoldDB" id="A0A444VRZ2"/>
<protein>
    <submittedName>
        <fullName evidence="1">Uncharacterized protein</fullName>
    </submittedName>
</protein>
<dbReference type="OrthoDB" id="1453516at2"/>
<dbReference type="RefSeq" id="WP_129749187.1">
    <property type="nucleotide sequence ID" value="NZ_JUIV01000036.1"/>
</dbReference>
<name>A0A444VRZ2_9FLAO</name>
<dbReference type="EMBL" id="JUIV01000036">
    <property type="protein sequence ID" value="RYJ36387.1"/>
    <property type="molecule type" value="Genomic_DNA"/>
</dbReference>
<comment type="caution">
    <text evidence="1">The sequence shown here is derived from an EMBL/GenBank/DDBJ whole genome shotgun (WGS) entry which is preliminary data.</text>
</comment>
<gene>
    <name evidence="1" type="ORF">NU08_4583</name>
</gene>
<proteinExistence type="predicted"/>
<reference evidence="1 2" key="1">
    <citation type="submission" date="2014-12" db="EMBL/GenBank/DDBJ databases">
        <title>Genome sequence of Flavobacterium anhuiense RCM74.</title>
        <authorList>
            <person name="Kim J.F."/>
            <person name="Song J.Y."/>
            <person name="Kwak M.-J."/>
            <person name="Lee S.-W."/>
        </authorList>
    </citation>
    <scope>NUCLEOTIDE SEQUENCE [LARGE SCALE GENOMIC DNA]</scope>
    <source>
        <strain evidence="1 2">RCM74</strain>
    </source>
</reference>
<sequence>MRKKAIILTWINDCEYNLKLDTTKTKGDDIALAVNARGGVNSRIVFVDGSCAIIAVTIADEEIETAYGMCKIN</sequence>
<accession>A0A444VRZ2</accession>
<organism evidence="1 2">
    <name type="scientific">Flavobacterium anhuiense</name>
    <dbReference type="NCBI Taxonomy" id="459526"/>
    <lineage>
        <taxon>Bacteria</taxon>
        <taxon>Pseudomonadati</taxon>
        <taxon>Bacteroidota</taxon>
        <taxon>Flavobacteriia</taxon>
        <taxon>Flavobacteriales</taxon>
        <taxon>Flavobacteriaceae</taxon>
        <taxon>Flavobacterium</taxon>
    </lineage>
</organism>
<evidence type="ECO:0000313" key="1">
    <source>
        <dbReference type="EMBL" id="RYJ36387.1"/>
    </source>
</evidence>